<protein>
    <submittedName>
        <fullName evidence="2">Uncharacterized protein</fullName>
    </submittedName>
</protein>
<sequence>MNEKQKRIVYKPTLNNPTTIEWPSSDPKTQKPIFDKLLELLEPIPKFRKSKLQKTKNLKRKNSKLSKQIEKKSRNEARSSTKPNLENEIENETESQPETIPEHNLAVTTNSENQKKISEYEEPQWFSEFTIGLNNVTKELEALVKFLGNPKPDKKQKGHNPPDCSVVFVCYNDAEPKHMVSHLPALVHLINQMKSGVQNKDSSKTTQKTFLVSLPPGSECMLSMKLDIKRVLAISIHANSKYFEELVSLVILNTSVVNIPWIMNLKNDGDSTKEKTKTLLEPMKIKYIQTTMPIANKKSKS</sequence>
<gene>
    <name evidence="2" type="ORF">BB558_001007</name>
</gene>
<dbReference type="Proteomes" id="UP000245591">
    <property type="component" value="Unassembled WGS sequence"/>
</dbReference>
<reference evidence="2 3" key="1">
    <citation type="journal article" date="2018" name="MBio">
        <title>Comparative Genomics Reveals the Core Gene Toolbox for the Fungus-Insect Symbiosis.</title>
        <authorList>
            <person name="Wang Y."/>
            <person name="Stata M."/>
            <person name="Wang W."/>
            <person name="Stajich J.E."/>
            <person name="White M.M."/>
            <person name="Moncalvo J.M."/>
        </authorList>
    </citation>
    <scope>NUCLEOTIDE SEQUENCE [LARGE SCALE GENOMIC DNA]</scope>
    <source>
        <strain evidence="2 3">AUS-126-30</strain>
    </source>
</reference>
<dbReference type="GO" id="GO:0004526">
    <property type="term" value="F:ribonuclease P activity"/>
    <property type="evidence" value="ECO:0007669"/>
    <property type="project" value="TreeGrafter"/>
</dbReference>
<keyword evidence="3" id="KW-1185">Reference proteome</keyword>
<dbReference type="AlphaFoldDB" id="A0A2U1JCK0"/>
<dbReference type="EMBL" id="MBFU01000052">
    <property type="protein sequence ID" value="PWA02827.1"/>
    <property type="molecule type" value="Genomic_DNA"/>
</dbReference>
<accession>A0A2U1JCK0</accession>
<organism evidence="2 3">
    <name type="scientific">Smittium angustum</name>
    <dbReference type="NCBI Taxonomy" id="133377"/>
    <lineage>
        <taxon>Eukaryota</taxon>
        <taxon>Fungi</taxon>
        <taxon>Fungi incertae sedis</taxon>
        <taxon>Zoopagomycota</taxon>
        <taxon>Kickxellomycotina</taxon>
        <taxon>Harpellomycetes</taxon>
        <taxon>Harpellales</taxon>
        <taxon>Legeriomycetaceae</taxon>
        <taxon>Smittium</taxon>
    </lineage>
</organism>
<dbReference type="GO" id="GO:0005829">
    <property type="term" value="C:cytosol"/>
    <property type="evidence" value="ECO:0007669"/>
    <property type="project" value="TreeGrafter"/>
</dbReference>
<evidence type="ECO:0000256" key="1">
    <source>
        <dbReference type="SAM" id="MobiDB-lite"/>
    </source>
</evidence>
<dbReference type="GO" id="GO:0000172">
    <property type="term" value="C:ribonuclease MRP complex"/>
    <property type="evidence" value="ECO:0007669"/>
    <property type="project" value="TreeGrafter"/>
</dbReference>
<feature type="compositionally biased region" description="Basic and acidic residues" evidence="1">
    <location>
        <begin position="67"/>
        <end position="79"/>
    </location>
</feature>
<dbReference type="InterPro" id="IPR013241">
    <property type="entry name" value="RNase_P_Pop3"/>
</dbReference>
<name>A0A2U1JCK0_SMIAN</name>
<feature type="compositionally biased region" description="Basic residues" evidence="1">
    <location>
        <begin position="50"/>
        <end position="64"/>
    </location>
</feature>
<dbReference type="GO" id="GO:0006364">
    <property type="term" value="P:rRNA processing"/>
    <property type="evidence" value="ECO:0007669"/>
    <property type="project" value="InterPro"/>
</dbReference>
<dbReference type="GO" id="GO:0034965">
    <property type="term" value="P:intronic box C/D snoRNA processing"/>
    <property type="evidence" value="ECO:0007669"/>
    <property type="project" value="TreeGrafter"/>
</dbReference>
<dbReference type="Pfam" id="PF08228">
    <property type="entry name" value="RNase_P_pop3"/>
    <property type="match status" value="1"/>
</dbReference>
<evidence type="ECO:0000313" key="3">
    <source>
        <dbReference type="Proteomes" id="UP000245591"/>
    </source>
</evidence>
<proteinExistence type="predicted"/>
<evidence type="ECO:0000313" key="2">
    <source>
        <dbReference type="EMBL" id="PWA02827.1"/>
    </source>
</evidence>
<dbReference type="PANTHER" id="PTHR28272">
    <property type="entry name" value="RIBONUCLEASES P/MRP PROTEIN SUBUNIT POP3"/>
    <property type="match status" value="1"/>
</dbReference>
<comment type="caution">
    <text evidence="2">The sequence shown here is derived from an EMBL/GenBank/DDBJ whole genome shotgun (WGS) entry which is preliminary data.</text>
</comment>
<dbReference type="PANTHER" id="PTHR28272:SF1">
    <property type="entry name" value="RIBONUCLEASES P_MRP PROTEIN SUBUNIT POP3"/>
    <property type="match status" value="1"/>
</dbReference>
<dbReference type="GO" id="GO:0005655">
    <property type="term" value="C:nucleolar ribonuclease P complex"/>
    <property type="evidence" value="ECO:0007669"/>
    <property type="project" value="TreeGrafter"/>
</dbReference>
<dbReference type="GO" id="GO:0008033">
    <property type="term" value="P:tRNA processing"/>
    <property type="evidence" value="ECO:0007669"/>
    <property type="project" value="InterPro"/>
</dbReference>
<dbReference type="GO" id="GO:0000171">
    <property type="term" value="F:ribonuclease MRP activity"/>
    <property type="evidence" value="ECO:0007669"/>
    <property type="project" value="TreeGrafter"/>
</dbReference>
<feature type="region of interest" description="Disordered" evidence="1">
    <location>
        <begin position="50"/>
        <end position="113"/>
    </location>
</feature>